<dbReference type="InterPro" id="IPR029052">
    <property type="entry name" value="Metallo-depent_PP-like"/>
</dbReference>
<protein>
    <recommendedName>
        <fullName evidence="8">Serine/threonine-protein phosphatase</fullName>
        <ecNumber evidence="8">3.1.3.16</ecNumber>
    </recommendedName>
</protein>
<dbReference type="GO" id="GO:0005737">
    <property type="term" value="C:cytoplasm"/>
    <property type="evidence" value="ECO:0007669"/>
    <property type="project" value="TreeGrafter"/>
</dbReference>
<sequence>MEGLTAKRIDAIVAKLLQDRNLFPPRKEIITDDEIMMLCDTTTRVLSRDPSLLQLKAPLNIIGDLHGQYSDLLRYFDEADINNEKFLFLGDFVDRGPRSIDIVVLIFCLKIKFPDRFFLLRGNHEVQNLNRDYGFYDECVQRFNVDVWRKFCWVFGYLPVAALIDSSILCVHGGISKYLSDVSLLTQVARPTDVAEEGLLCDLLWADPSQEHMGWKANMRGVSFTYGEDVVENFMTKNNIQLICRGHQVVEEGFEFAFNNKVLTLFSAPNYCNQFNNCGAMMKVSKNLACNFVVLQPKN</sequence>
<feature type="domain" description="Serine/threonine specific protein phosphatases" evidence="9">
    <location>
        <begin position="120"/>
        <end position="125"/>
    </location>
</feature>
<dbReference type="Proteomes" id="UP000014680">
    <property type="component" value="Unassembled WGS sequence"/>
</dbReference>
<dbReference type="PANTHER" id="PTHR11668:SF300">
    <property type="entry name" value="SERINE_THREONINE-PROTEIN PHOSPHATASE"/>
    <property type="match status" value="1"/>
</dbReference>
<evidence type="ECO:0000256" key="5">
    <source>
        <dbReference type="ARBA" id="ARBA00023211"/>
    </source>
</evidence>
<dbReference type="EMBL" id="KB206756">
    <property type="protein sequence ID" value="ELP88225.1"/>
    <property type="molecule type" value="Genomic_DNA"/>
</dbReference>
<dbReference type="Pfam" id="PF00149">
    <property type="entry name" value="Metallophos"/>
    <property type="match status" value="1"/>
</dbReference>
<accession>A0A0A1U5T2</accession>
<dbReference type="OrthoDB" id="1930084at2759"/>
<dbReference type="PROSITE" id="PS00125">
    <property type="entry name" value="SER_THR_PHOSPHATASE"/>
    <property type="match status" value="1"/>
</dbReference>
<evidence type="ECO:0000256" key="2">
    <source>
        <dbReference type="ARBA" id="ARBA00022723"/>
    </source>
</evidence>
<keyword evidence="3 8" id="KW-0378">Hydrolase</keyword>
<evidence type="ECO:0000259" key="9">
    <source>
        <dbReference type="PROSITE" id="PS00125"/>
    </source>
</evidence>
<dbReference type="InterPro" id="IPR004843">
    <property type="entry name" value="Calcineurin-like_PHP"/>
</dbReference>
<evidence type="ECO:0000313" key="10">
    <source>
        <dbReference type="EMBL" id="ELP88225.1"/>
    </source>
</evidence>
<dbReference type="PRINTS" id="PR00114">
    <property type="entry name" value="STPHPHTASE"/>
</dbReference>
<keyword evidence="11" id="KW-1185">Reference proteome</keyword>
<dbReference type="VEuPathDB" id="AmoebaDB:EIN_225380"/>
<evidence type="ECO:0000256" key="3">
    <source>
        <dbReference type="ARBA" id="ARBA00022801"/>
    </source>
</evidence>
<dbReference type="GO" id="GO:0005634">
    <property type="term" value="C:nucleus"/>
    <property type="evidence" value="ECO:0007669"/>
    <property type="project" value="TreeGrafter"/>
</dbReference>
<dbReference type="PANTHER" id="PTHR11668">
    <property type="entry name" value="SERINE/THREONINE PROTEIN PHOSPHATASE"/>
    <property type="match status" value="1"/>
</dbReference>
<organism evidence="10 11">
    <name type="scientific">Entamoeba invadens IP1</name>
    <dbReference type="NCBI Taxonomy" id="370355"/>
    <lineage>
        <taxon>Eukaryota</taxon>
        <taxon>Amoebozoa</taxon>
        <taxon>Evosea</taxon>
        <taxon>Archamoebae</taxon>
        <taxon>Mastigamoebida</taxon>
        <taxon>Entamoebidae</taxon>
        <taxon>Entamoeba</taxon>
    </lineage>
</organism>
<comment type="cofactor">
    <cofactor evidence="1">
        <name>Mn(2+)</name>
        <dbReference type="ChEBI" id="CHEBI:29035"/>
    </cofactor>
</comment>
<comment type="similarity">
    <text evidence="8">Belongs to the PPP phosphatase family.</text>
</comment>
<dbReference type="InterPro" id="IPR006186">
    <property type="entry name" value="Ser/Thr-sp_prot-phosphatase"/>
</dbReference>
<keyword evidence="4" id="KW-0904">Protein phosphatase</keyword>
<dbReference type="Gene3D" id="3.60.21.10">
    <property type="match status" value="1"/>
</dbReference>
<evidence type="ECO:0000256" key="1">
    <source>
        <dbReference type="ARBA" id="ARBA00001936"/>
    </source>
</evidence>
<dbReference type="AlphaFoldDB" id="A0A0A1U5T2"/>
<dbReference type="GO" id="GO:0004722">
    <property type="term" value="F:protein serine/threonine phosphatase activity"/>
    <property type="evidence" value="ECO:0007669"/>
    <property type="project" value="UniProtKB-EC"/>
</dbReference>
<proteinExistence type="inferred from homology"/>
<evidence type="ECO:0000256" key="6">
    <source>
        <dbReference type="ARBA" id="ARBA00047761"/>
    </source>
</evidence>
<dbReference type="EC" id="3.1.3.16" evidence="8"/>
<evidence type="ECO:0000256" key="4">
    <source>
        <dbReference type="ARBA" id="ARBA00022912"/>
    </source>
</evidence>
<dbReference type="KEGG" id="eiv:EIN_225380"/>
<dbReference type="OMA" id="YLVMESR"/>
<dbReference type="FunFam" id="3.60.21.10:FF:000080">
    <property type="entry name" value="Serine/threonine-protein phosphatase"/>
    <property type="match status" value="1"/>
</dbReference>
<evidence type="ECO:0000313" key="11">
    <source>
        <dbReference type="Proteomes" id="UP000014680"/>
    </source>
</evidence>
<keyword evidence="5" id="KW-0464">Manganese</keyword>
<keyword evidence="2" id="KW-0479">Metal-binding</keyword>
<reference evidence="10 11" key="1">
    <citation type="submission" date="2012-10" db="EMBL/GenBank/DDBJ databases">
        <authorList>
            <person name="Zafar N."/>
            <person name="Inman J."/>
            <person name="Hall N."/>
            <person name="Lorenzi H."/>
            <person name="Caler E."/>
        </authorList>
    </citation>
    <scope>NUCLEOTIDE SEQUENCE [LARGE SCALE GENOMIC DNA]</scope>
    <source>
        <strain evidence="10 11">IP1</strain>
    </source>
</reference>
<dbReference type="InterPro" id="IPR050341">
    <property type="entry name" value="PP1_catalytic_subunit"/>
</dbReference>
<gene>
    <name evidence="10" type="ORF">EIN_225380</name>
</gene>
<name>A0A0A1U5T2_ENTIV</name>
<evidence type="ECO:0000256" key="7">
    <source>
        <dbReference type="ARBA" id="ARBA00048336"/>
    </source>
</evidence>
<evidence type="ECO:0000256" key="8">
    <source>
        <dbReference type="RuleBase" id="RU004273"/>
    </source>
</evidence>
<comment type="catalytic activity">
    <reaction evidence="6">
        <text>O-phospho-L-seryl-[protein] + H2O = L-seryl-[protein] + phosphate</text>
        <dbReference type="Rhea" id="RHEA:20629"/>
        <dbReference type="Rhea" id="RHEA-COMP:9863"/>
        <dbReference type="Rhea" id="RHEA-COMP:11604"/>
        <dbReference type="ChEBI" id="CHEBI:15377"/>
        <dbReference type="ChEBI" id="CHEBI:29999"/>
        <dbReference type="ChEBI" id="CHEBI:43474"/>
        <dbReference type="ChEBI" id="CHEBI:83421"/>
        <dbReference type="EC" id="3.1.3.16"/>
    </reaction>
</comment>
<dbReference type="SMART" id="SM00156">
    <property type="entry name" value="PP2Ac"/>
    <property type="match status" value="1"/>
</dbReference>
<dbReference type="SUPFAM" id="SSF56300">
    <property type="entry name" value="Metallo-dependent phosphatases"/>
    <property type="match status" value="1"/>
</dbReference>
<dbReference type="GO" id="GO:0046872">
    <property type="term" value="F:metal ion binding"/>
    <property type="evidence" value="ECO:0007669"/>
    <property type="project" value="UniProtKB-KW"/>
</dbReference>
<dbReference type="GeneID" id="14887197"/>
<comment type="catalytic activity">
    <reaction evidence="7 8">
        <text>O-phospho-L-threonyl-[protein] + H2O = L-threonyl-[protein] + phosphate</text>
        <dbReference type="Rhea" id="RHEA:47004"/>
        <dbReference type="Rhea" id="RHEA-COMP:11060"/>
        <dbReference type="Rhea" id="RHEA-COMP:11605"/>
        <dbReference type="ChEBI" id="CHEBI:15377"/>
        <dbReference type="ChEBI" id="CHEBI:30013"/>
        <dbReference type="ChEBI" id="CHEBI:43474"/>
        <dbReference type="ChEBI" id="CHEBI:61977"/>
        <dbReference type="EC" id="3.1.3.16"/>
    </reaction>
</comment>
<dbReference type="RefSeq" id="XP_004254996.1">
    <property type="nucleotide sequence ID" value="XM_004254948.1"/>
</dbReference>